<dbReference type="SUPFAM" id="SSF53474">
    <property type="entry name" value="alpha/beta-Hydrolases"/>
    <property type="match status" value="1"/>
</dbReference>
<sequence length="140" mass="14964">MRWPGTSSDWPLAEHSRIVDCTPHRWHVTETGAGPLLILLHGAGGATQSWRHLMPRLARDHRVVAFDLPGQGFTRMGAPGRCGLDPMAEDIARLMDDQGWDPAALIGHSAGGAIALRLAELRPVPHVIGLNAAVSGFSGV</sequence>
<dbReference type="Gene3D" id="3.40.50.1820">
    <property type="entry name" value="alpha/beta hydrolase"/>
    <property type="match status" value="1"/>
</dbReference>
<feature type="domain" description="AB hydrolase-1" evidence="1">
    <location>
        <begin position="35"/>
        <end position="123"/>
    </location>
</feature>
<dbReference type="GO" id="GO:0016787">
    <property type="term" value="F:hydrolase activity"/>
    <property type="evidence" value="ECO:0007669"/>
    <property type="project" value="UniProtKB-KW"/>
</dbReference>
<dbReference type="PANTHER" id="PTHR43194:SF2">
    <property type="entry name" value="PEROXISOMAL MEMBRANE PROTEIN LPX1"/>
    <property type="match status" value="1"/>
</dbReference>
<dbReference type="InterPro" id="IPR050228">
    <property type="entry name" value="Carboxylesterase_BioH"/>
</dbReference>
<feature type="non-terminal residue" evidence="2">
    <location>
        <position position="140"/>
    </location>
</feature>
<dbReference type="InterPro" id="IPR000073">
    <property type="entry name" value="AB_hydrolase_1"/>
</dbReference>
<gene>
    <name evidence="2" type="ORF">SAMN04488095_3802</name>
</gene>
<dbReference type="RefSeq" id="WP_139212420.1">
    <property type="nucleotide sequence ID" value="NZ_FORA01000009.1"/>
</dbReference>
<dbReference type="PRINTS" id="PR00111">
    <property type="entry name" value="ABHYDROLASE"/>
</dbReference>
<dbReference type="InterPro" id="IPR029058">
    <property type="entry name" value="AB_hydrolase_fold"/>
</dbReference>
<organism evidence="2 3">
    <name type="scientific">Jannaschia pohangensis</name>
    <dbReference type="NCBI Taxonomy" id="390807"/>
    <lineage>
        <taxon>Bacteria</taxon>
        <taxon>Pseudomonadati</taxon>
        <taxon>Pseudomonadota</taxon>
        <taxon>Alphaproteobacteria</taxon>
        <taxon>Rhodobacterales</taxon>
        <taxon>Roseobacteraceae</taxon>
        <taxon>Jannaschia</taxon>
    </lineage>
</organism>
<proteinExistence type="predicted"/>
<protein>
    <submittedName>
        <fullName evidence="2">Alpha/beta hydrolase fold</fullName>
    </submittedName>
</protein>
<keyword evidence="3" id="KW-1185">Reference proteome</keyword>
<name>A0A1I3UPH9_9RHOB</name>
<dbReference type="AlphaFoldDB" id="A0A1I3UPH9"/>
<dbReference type="EMBL" id="FORA01000009">
    <property type="protein sequence ID" value="SFJ84599.1"/>
    <property type="molecule type" value="Genomic_DNA"/>
</dbReference>
<dbReference type="OrthoDB" id="9804723at2"/>
<dbReference type="Pfam" id="PF00561">
    <property type="entry name" value="Abhydrolase_1"/>
    <property type="match status" value="1"/>
</dbReference>
<evidence type="ECO:0000313" key="3">
    <source>
        <dbReference type="Proteomes" id="UP000199110"/>
    </source>
</evidence>
<dbReference type="STRING" id="390807.SAMN04488095_3802"/>
<accession>A0A1I3UPH9</accession>
<reference evidence="2 3" key="1">
    <citation type="submission" date="2016-10" db="EMBL/GenBank/DDBJ databases">
        <authorList>
            <person name="de Groot N.N."/>
        </authorList>
    </citation>
    <scope>NUCLEOTIDE SEQUENCE [LARGE SCALE GENOMIC DNA]</scope>
    <source>
        <strain evidence="2 3">DSM 19073</strain>
    </source>
</reference>
<dbReference type="Proteomes" id="UP000199110">
    <property type="component" value="Unassembled WGS sequence"/>
</dbReference>
<evidence type="ECO:0000313" key="2">
    <source>
        <dbReference type="EMBL" id="SFJ84599.1"/>
    </source>
</evidence>
<dbReference type="PANTHER" id="PTHR43194">
    <property type="entry name" value="HYDROLASE ALPHA/BETA FOLD FAMILY"/>
    <property type="match status" value="1"/>
</dbReference>
<evidence type="ECO:0000259" key="1">
    <source>
        <dbReference type="Pfam" id="PF00561"/>
    </source>
</evidence>
<keyword evidence="2" id="KW-0378">Hydrolase</keyword>